<evidence type="ECO:0000313" key="5">
    <source>
        <dbReference type="WBParaSite" id="SSLN_0001804001-mRNA-1"/>
    </source>
</evidence>
<accession>A0A183TLN1</accession>
<evidence type="ECO:0000313" key="4">
    <source>
        <dbReference type="Proteomes" id="UP000275846"/>
    </source>
</evidence>
<dbReference type="EMBL" id="UYSU01042423">
    <property type="protein sequence ID" value="VDM03765.1"/>
    <property type="molecule type" value="Genomic_DNA"/>
</dbReference>
<dbReference type="WBParaSite" id="SSLN_0001804001-mRNA-1">
    <property type="protein sequence ID" value="SSLN_0001804001-mRNA-1"/>
    <property type="gene ID" value="SSLN_0001804001"/>
</dbReference>
<protein>
    <submittedName>
        <fullName evidence="5">Secreted protein</fullName>
    </submittedName>
</protein>
<keyword evidence="2" id="KW-0732">Signal</keyword>
<dbReference type="AlphaFoldDB" id="A0A183TLN1"/>
<feature type="compositionally biased region" description="Polar residues" evidence="1">
    <location>
        <begin position="68"/>
        <end position="78"/>
    </location>
</feature>
<evidence type="ECO:0000256" key="2">
    <source>
        <dbReference type="SAM" id="SignalP"/>
    </source>
</evidence>
<gene>
    <name evidence="3" type="ORF">SSLN_LOCUS17379</name>
</gene>
<evidence type="ECO:0000256" key="1">
    <source>
        <dbReference type="SAM" id="MobiDB-lite"/>
    </source>
</evidence>
<reference evidence="3 4" key="2">
    <citation type="submission" date="2018-11" db="EMBL/GenBank/DDBJ databases">
        <authorList>
            <consortium name="Pathogen Informatics"/>
        </authorList>
    </citation>
    <scope>NUCLEOTIDE SEQUENCE [LARGE SCALE GENOMIC DNA]</scope>
    <source>
        <strain evidence="3 4">NST_G2</strain>
    </source>
</reference>
<feature type="signal peptide" evidence="2">
    <location>
        <begin position="1"/>
        <end position="17"/>
    </location>
</feature>
<evidence type="ECO:0000313" key="3">
    <source>
        <dbReference type="EMBL" id="VDM03765.1"/>
    </source>
</evidence>
<proteinExistence type="predicted"/>
<reference evidence="5" key="1">
    <citation type="submission" date="2016-06" db="UniProtKB">
        <authorList>
            <consortium name="WormBaseParasite"/>
        </authorList>
    </citation>
    <scope>IDENTIFICATION</scope>
</reference>
<feature type="chain" id="PRO_5043141577" evidence="2">
    <location>
        <begin position="18"/>
        <end position="264"/>
    </location>
</feature>
<organism evidence="5">
    <name type="scientific">Schistocephalus solidus</name>
    <name type="common">Tapeworm</name>
    <dbReference type="NCBI Taxonomy" id="70667"/>
    <lineage>
        <taxon>Eukaryota</taxon>
        <taxon>Metazoa</taxon>
        <taxon>Spiralia</taxon>
        <taxon>Lophotrochozoa</taxon>
        <taxon>Platyhelminthes</taxon>
        <taxon>Cestoda</taxon>
        <taxon>Eucestoda</taxon>
        <taxon>Diphyllobothriidea</taxon>
        <taxon>Diphyllobothriidae</taxon>
        <taxon>Schistocephalus</taxon>
    </lineage>
</organism>
<keyword evidence="4" id="KW-1185">Reference proteome</keyword>
<sequence>MLLWLPLAGTQLSAVASRSLVRPSGFTPENIHDWRVKPDLEGHRLDDTPVRSEVLERLLEPDKVAESIPSQLPPQNTEAEMARQEPAHGSPVADRNPQHLRHAEASATTTVRPPGANGQRATTQATFLRRYRHKCSQTVRTTTMLQGHFKQLSEAAVNQPGDLGGPHLGQIDLEKICEDWCSNIRSQPDRRSRGHKGGSQVTIAWIKRLGPKPTMPKPCQGAHAANAKFRRESACLNIFGLNRCPTTDDQRHLPPTHPLHRSRR</sequence>
<feature type="region of interest" description="Disordered" evidence="1">
    <location>
        <begin position="61"/>
        <end position="97"/>
    </location>
</feature>
<dbReference type="Proteomes" id="UP000275846">
    <property type="component" value="Unassembled WGS sequence"/>
</dbReference>
<name>A0A183TLN1_SCHSO</name>
<dbReference type="OrthoDB" id="6314298at2759"/>